<comment type="function">
    <text evidence="4">Acts as an anti-CsrA protein, binds CsrA and prevents it from repressing translation of its target genes, one of which is flagellin. Binds to flagellin and participates in the assembly of the flagellum.</text>
</comment>
<keyword evidence="5" id="KW-0966">Cell projection</keyword>
<evidence type="ECO:0000256" key="4">
    <source>
        <dbReference type="HAMAP-Rule" id="MF_01185"/>
    </source>
</evidence>
<keyword evidence="4" id="KW-0143">Chaperone</keyword>
<dbReference type="Pfam" id="PF02623">
    <property type="entry name" value="FliW"/>
    <property type="match status" value="1"/>
</dbReference>
<keyword evidence="5" id="KW-0969">Cilium</keyword>
<dbReference type="InterPro" id="IPR003775">
    <property type="entry name" value="Flagellar_assembly_factor_FliW"/>
</dbReference>
<comment type="caution">
    <text evidence="5">The sequence shown here is derived from an EMBL/GenBank/DDBJ whole genome shotgun (WGS) entry which is preliminary data.</text>
</comment>
<dbReference type="InterPro" id="IPR024046">
    <property type="entry name" value="Flagellar_assmbl_FliW_dom_sf"/>
</dbReference>
<evidence type="ECO:0000256" key="1">
    <source>
        <dbReference type="ARBA" id="ARBA00022490"/>
    </source>
</evidence>
<dbReference type="HAMAP" id="MF_01185">
    <property type="entry name" value="FliW"/>
    <property type="match status" value="1"/>
</dbReference>
<dbReference type="RefSeq" id="WP_341979693.1">
    <property type="nucleotide sequence ID" value="NZ_JBBYAF010000002.1"/>
</dbReference>
<keyword evidence="3 4" id="KW-0810">Translation regulation</keyword>
<keyword evidence="6" id="KW-1185">Reference proteome</keyword>
<dbReference type="NCBIfam" id="NF009793">
    <property type="entry name" value="PRK13285.1-1"/>
    <property type="match status" value="1"/>
</dbReference>
<keyword evidence="5" id="KW-0282">Flagellum</keyword>
<evidence type="ECO:0000313" key="5">
    <source>
        <dbReference type="EMBL" id="MEL3970961.1"/>
    </source>
</evidence>
<dbReference type="PANTHER" id="PTHR39190">
    <property type="entry name" value="FLAGELLAR ASSEMBLY FACTOR FLIW"/>
    <property type="match status" value="1"/>
</dbReference>
<proteinExistence type="inferred from homology"/>
<dbReference type="Gene3D" id="2.30.290.10">
    <property type="entry name" value="BH3618-like"/>
    <property type="match status" value="1"/>
</dbReference>
<comment type="subunit">
    <text evidence="4">Interacts with translational regulator CsrA and flagellin(s).</text>
</comment>
<evidence type="ECO:0000256" key="2">
    <source>
        <dbReference type="ARBA" id="ARBA00022795"/>
    </source>
</evidence>
<dbReference type="Proteomes" id="UP001389717">
    <property type="component" value="Unassembled WGS sequence"/>
</dbReference>
<gene>
    <name evidence="4 5" type="primary">fliW</name>
    <name evidence="5" type="ORF">AAEO50_01605</name>
</gene>
<evidence type="ECO:0000256" key="3">
    <source>
        <dbReference type="ARBA" id="ARBA00022845"/>
    </source>
</evidence>
<keyword evidence="2 4" id="KW-1005">Bacterial flagellum biogenesis</keyword>
<dbReference type="EMBL" id="JBBYAF010000002">
    <property type="protein sequence ID" value="MEL3970961.1"/>
    <property type="molecule type" value="Genomic_DNA"/>
</dbReference>
<name>A0ABU9K4G5_9BACI</name>
<evidence type="ECO:0000313" key="6">
    <source>
        <dbReference type="Proteomes" id="UP001389717"/>
    </source>
</evidence>
<sequence>MNINTKYHGEIDVKEDDVLNFEQGIPGFADEKKFVLLPLPENDWFHILQSVSTPQLGFVVTDPFLFTEEFDFELDQGSVESLGFTSEKDVKVLTILTMKETLNESTANLQAPIVINLSNKKAKQVILNDTNYQTKHLIFAQPEQAGKE</sequence>
<organism evidence="5 6">
    <name type="scientific">Rossellomorea oryzaecorticis</name>
    <dbReference type="NCBI Taxonomy" id="1396505"/>
    <lineage>
        <taxon>Bacteria</taxon>
        <taxon>Bacillati</taxon>
        <taxon>Bacillota</taxon>
        <taxon>Bacilli</taxon>
        <taxon>Bacillales</taxon>
        <taxon>Bacillaceae</taxon>
        <taxon>Rossellomorea</taxon>
    </lineage>
</organism>
<protein>
    <recommendedName>
        <fullName evidence="4">Flagellar assembly factor FliW</fullName>
    </recommendedName>
</protein>
<dbReference type="SUPFAM" id="SSF141457">
    <property type="entry name" value="BH3618-like"/>
    <property type="match status" value="1"/>
</dbReference>
<keyword evidence="1 4" id="KW-0963">Cytoplasm</keyword>
<comment type="subcellular location">
    <subcellularLocation>
        <location evidence="4">Cytoplasm</location>
    </subcellularLocation>
</comment>
<dbReference type="PANTHER" id="PTHR39190:SF1">
    <property type="entry name" value="FLAGELLAR ASSEMBLY FACTOR FLIW"/>
    <property type="match status" value="1"/>
</dbReference>
<reference evidence="5 6" key="1">
    <citation type="submission" date="2024-04" db="EMBL/GenBank/DDBJ databases">
        <title>Bacillus oryzaecorticis sp. nov., a moderately halophilic bacterium isolated from rice husks.</title>
        <authorList>
            <person name="Zhu H.-S."/>
        </authorList>
    </citation>
    <scope>NUCLEOTIDE SEQUENCE [LARGE SCALE GENOMIC DNA]</scope>
    <source>
        <strain evidence="5 6">ZC255</strain>
    </source>
</reference>
<accession>A0ABU9K4G5</accession>
<comment type="similarity">
    <text evidence="4">Belongs to the FliW family.</text>
</comment>